<accession>A0A815PVU1</accession>
<keyword evidence="4" id="KW-1185">Reference proteome</keyword>
<sequence length="87" mass="9850">MDKVADASQIKPNLVQAEFGGFEWLREEDPSTIPKINSVSLKSKNADSQHPSNQQYDDSDVCPVCGQYFDPTVSLKQKQIHVEQHFE</sequence>
<reference evidence="2" key="1">
    <citation type="submission" date="2021-02" db="EMBL/GenBank/DDBJ databases">
        <authorList>
            <person name="Nowell W R."/>
        </authorList>
    </citation>
    <scope>NUCLEOTIDE SEQUENCE</scope>
</reference>
<proteinExistence type="predicted"/>
<dbReference type="EMBL" id="CAJOBC010085132">
    <property type="protein sequence ID" value="CAF4327125.1"/>
    <property type="molecule type" value="Genomic_DNA"/>
</dbReference>
<comment type="caution">
    <text evidence="2">The sequence shown here is derived from an EMBL/GenBank/DDBJ whole genome shotgun (WGS) entry which is preliminary data.</text>
</comment>
<dbReference type="Proteomes" id="UP000663829">
    <property type="component" value="Unassembled WGS sequence"/>
</dbReference>
<name>A0A815PVU1_9BILA</name>
<evidence type="ECO:0000256" key="1">
    <source>
        <dbReference type="SAM" id="MobiDB-lite"/>
    </source>
</evidence>
<dbReference type="Proteomes" id="UP000681722">
    <property type="component" value="Unassembled WGS sequence"/>
</dbReference>
<feature type="region of interest" description="Disordered" evidence="1">
    <location>
        <begin position="36"/>
        <end position="58"/>
    </location>
</feature>
<evidence type="ECO:0000313" key="2">
    <source>
        <dbReference type="EMBL" id="CAF1454897.1"/>
    </source>
</evidence>
<protein>
    <submittedName>
        <fullName evidence="2">Uncharacterized protein</fullName>
    </submittedName>
</protein>
<dbReference type="AlphaFoldDB" id="A0A815PVU1"/>
<feature type="compositionally biased region" description="Polar residues" evidence="1">
    <location>
        <begin position="36"/>
        <end position="56"/>
    </location>
</feature>
<organism evidence="2 4">
    <name type="scientific">Didymodactylos carnosus</name>
    <dbReference type="NCBI Taxonomy" id="1234261"/>
    <lineage>
        <taxon>Eukaryota</taxon>
        <taxon>Metazoa</taxon>
        <taxon>Spiralia</taxon>
        <taxon>Gnathifera</taxon>
        <taxon>Rotifera</taxon>
        <taxon>Eurotatoria</taxon>
        <taxon>Bdelloidea</taxon>
        <taxon>Philodinida</taxon>
        <taxon>Philodinidae</taxon>
        <taxon>Didymodactylos</taxon>
    </lineage>
</organism>
<gene>
    <name evidence="2" type="ORF">GPM918_LOCUS34867</name>
    <name evidence="3" type="ORF">SRO942_LOCUS35582</name>
</gene>
<dbReference type="EMBL" id="CAJNOQ010019677">
    <property type="protein sequence ID" value="CAF1454897.1"/>
    <property type="molecule type" value="Genomic_DNA"/>
</dbReference>
<evidence type="ECO:0000313" key="4">
    <source>
        <dbReference type="Proteomes" id="UP000663829"/>
    </source>
</evidence>
<evidence type="ECO:0000313" key="3">
    <source>
        <dbReference type="EMBL" id="CAF4327125.1"/>
    </source>
</evidence>